<name>A0A0E0JMH4_ORYPU</name>
<dbReference type="AlphaFoldDB" id="A0A0E0JMH4"/>
<dbReference type="HOGENOM" id="CLU_1035801_0_0_1"/>
<feature type="region of interest" description="Disordered" evidence="1">
    <location>
        <begin position="49"/>
        <end position="74"/>
    </location>
</feature>
<evidence type="ECO:0000313" key="2">
    <source>
        <dbReference type="EnsemblPlants" id="OPUNC01G26660.1"/>
    </source>
</evidence>
<accession>A0A0E0JMH4</accession>
<proteinExistence type="predicted"/>
<organism evidence="2">
    <name type="scientific">Oryza punctata</name>
    <name type="common">Red rice</name>
    <dbReference type="NCBI Taxonomy" id="4537"/>
    <lineage>
        <taxon>Eukaryota</taxon>
        <taxon>Viridiplantae</taxon>
        <taxon>Streptophyta</taxon>
        <taxon>Embryophyta</taxon>
        <taxon>Tracheophyta</taxon>
        <taxon>Spermatophyta</taxon>
        <taxon>Magnoliopsida</taxon>
        <taxon>Liliopsida</taxon>
        <taxon>Poales</taxon>
        <taxon>Poaceae</taxon>
        <taxon>BOP clade</taxon>
        <taxon>Oryzoideae</taxon>
        <taxon>Oryzeae</taxon>
        <taxon>Oryzinae</taxon>
        <taxon>Oryza</taxon>
    </lineage>
</organism>
<evidence type="ECO:0000256" key="1">
    <source>
        <dbReference type="SAM" id="MobiDB-lite"/>
    </source>
</evidence>
<keyword evidence="3" id="KW-1185">Reference proteome</keyword>
<sequence length="269" mass="29402">MRPREDGHGSGSHTVGFAFLGPGLAGALPSGRRRVRSGGRHQWVWRGEQRRREDAWPMQHGAERGSGRSALHGASGGRRAAEARLAAAVHCFGPTRGPVVRRGDEDRRLEVAVTRSTRDGDDGGAVKWVLQTCDALRSRRKSSCSDTWPPQDGHVGRASAGMRGYILLSHPLPRQPNYIGNVSDVKLLLDGRLVVRRWCGGHASKLVVATDFQAISMREEKFKGKSLALRASNGDACVRRSALGVFSSGENHILAPQGERWWHPVLYPS</sequence>
<dbReference type="EnsemblPlants" id="OPUNC01G26660.1">
    <property type="protein sequence ID" value="OPUNC01G26660.1"/>
    <property type="gene ID" value="OPUNC01G26660"/>
</dbReference>
<dbReference type="Proteomes" id="UP000026962">
    <property type="component" value="Chromosome 1"/>
</dbReference>
<protein>
    <submittedName>
        <fullName evidence="2">Uncharacterized protein</fullName>
    </submittedName>
</protein>
<dbReference type="Gramene" id="OPUNC01G26660.1">
    <property type="protein sequence ID" value="OPUNC01G26660.1"/>
    <property type="gene ID" value="OPUNC01G26660"/>
</dbReference>
<reference evidence="2" key="2">
    <citation type="submission" date="2018-05" db="EMBL/GenBank/DDBJ databases">
        <title>OpunRS2 (Oryza punctata Reference Sequence Version 2).</title>
        <authorList>
            <person name="Zhang J."/>
            <person name="Kudrna D."/>
            <person name="Lee S."/>
            <person name="Talag J."/>
            <person name="Welchert J."/>
            <person name="Wing R.A."/>
        </authorList>
    </citation>
    <scope>NUCLEOTIDE SEQUENCE [LARGE SCALE GENOMIC DNA]</scope>
</reference>
<evidence type="ECO:0000313" key="3">
    <source>
        <dbReference type="Proteomes" id="UP000026962"/>
    </source>
</evidence>
<feature type="compositionally biased region" description="Basic and acidic residues" evidence="1">
    <location>
        <begin position="49"/>
        <end position="66"/>
    </location>
</feature>
<reference evidence="2" key="1">
    <citation type="submission" date="2015-04" db="UniProtKB">
        <authorList>
            <consortium name="EnsemblPlants"/>
        </authorList>
    </citation>
    <scope>IDENTIFICATION</scope>
</reference>